<gene>
    <name evidence="3" type="ORF">GCM10009579_36020</name>
</gene>
<reference evidence="3 4" key="1">
    <citation type="journal article" date="2019" name="Int. J. Syst. Evol. Microbiol.">
        <title>The Global Catalogue of Microorganisms (GCM) 10K type strain sequencing project: providing services to taxonomists for standard genome sequencing and annotation.</title>
        <authorList>
            <consortium name="The Broad Institute Genomics Platform"/>
            <consortium name="The Broad Institute Genome Sequencing Center for Infectious Disease"/>
            <person name="Wu L."/>
            <person name="Ma J."/>
        </authorList>
    </citation>
    <scope>NUCLEOTIDE SEQUENCE [LARGE SCALE GENOMIC DNA]</scope>
    <source>
        <strain evidence="3 4">JCM 11448</strain>
    </source>
</reference>
<dbReference type="InterPro" id="IPR001387">
    <property type="entry name" value="Cro/C1-type_HTH"/>
</dbReference>
<dbReference type="CDD" id="cd00093">
    <property type="entry name" value="HTH_XRE"/>
    <property type="match status" value="1"/>
</dbReference>
<sequence>MDHATHPAKHTDGAPPDKTTTHIWGAFLKKARRSRGMSQRALARELGVSQARIAQIENGASTPQIDTMAAYITALGGKLTLRADFHDHTTHTTWPQPHATKSSHAHRPTSRGDAPPAPAPERRVTPQQASA</sequence>
<dbReference type="Gene3D" id="1.10.260.40">
    <property type="entry name" value="lambda repressor-like DNA-binding domains"/>
    <property type="match status" value="1"/>
</dbReference>
<evidence type="ECO:0000256" key="1">
    <source>
        <dbReference type="SAM" id="MobiDB-lite"/>
    </source>
</evidence>
<dbReference type="InterPro" id="IPR010982">
    <property type="entry name" value="Lambda_DNA-bd_dom_sf"/>
</dbReference>
<evidence type="ECO:0000313" key="3">
    <source>
        <dbReference type="EMBL" id="GAA1273949.1"/>
    </source>
</evidence>
<accession>A0ABN1WZF8</accession>
<dbReference type="Proteomes" id="UP001500282">
    <property type="component" value="Unassembled WGS sequence"/>
</dbReference>
<dbReference type="PROSITE" id="PS50943">
    <property type="entry name" value="HTH_CROC1"/>
    <property type="match status" value="1"/>
</dbReference>
<organism evidence="3 4">
    <name type="scientific">Streptomyces javensis</name>
    <dbReference type="NCBI Taxonomy" id="114698"/>
    <lineage>
        <taxon>Bacteria</taxon>
        <taxon>Bacillati</taxon>
        <taxon>Actinomycetota</taxon>
        <taxon>Actinomycetes</taxon>
        <taxon>Kitasatosporales</taxon>
        <taxon>Streptomycetaceae</taxon>
        <taxon>Streptomyces</taxon>
        <taxon>Streptomyces violaceusniger group</taxon>
    </lineage>
</organism>
<dbReference type="SUPFAM" id="SSF47413">
    <property type="entry name" value="lambda repressor-like DNA-binding domains"/>
    <property type="match status" value="1"/>
</dbReference>
<keyword evidence="4" id="KW-1185">Reference proteome</keyword>
<feature type="region of interest" description="Disordered" evidence="1">
    <location>
        <begin position="88"/>
        <end position="131"/>
    </location>
</feature>
<feature type="compositionally biased region" description="Polar residues" evidence="1">
    <location>
        <begin position="91"/>
        <end position="100"/>
    </location>
</feature>
<feature type="domain" description="HTH cro/C1-type" evidence="2">
    <location>
        <begin position="28"/>
        <end position="82"/>
    </location>
</feature>
<dbReference type="EMBL" id="BAAAIH010000018">
    <property type="protein sequence ID" value="GAA1273949.1"/>
    <property type="molecule type" value="Genomic_DNA"/>
</dbReference>
<evidence type="ECO:0000313" key="4">
    <source>
        <dbReference type="Proteomes" id="UP001500282"/>
    </source>
</evidence>
<proteinExistence type="predicted"/>
<evidence type="ECO:0000259" key="2">
    <source>
        <dbReference type="PROSITE" id="PS50943"/>
    </source>
</evidence>
<dbReference type="Pfam" id="PF01381">
    <property type="entry name" value="HTH_3"/>
    <property type="match status" value="1"/>
</dbReference>
<name>A0ABN1WZF8_9ACTN</name>
<comment type="caution">
    <text evidence="3">The sequence shown here is derived from an EMBL/GenBank/DDBJ whole genome shotgun (WGS) entry which is preliminary data.</text>
</comment>
<dbReference type="SMART" id="SM00530">
    <property type="entry name" value="HTH_XRE"/>
    <property type="match status" value="1"/>
</dbReference>
<feature type="region of interest" description="Disordered" evidence="1">
    <location>
        <begin position="1"/>
        <end position="20"/>
    </location>
</feature>
<feature type="compositionally biased region" description="Basic and acidic residues" evidence="1">
    <location>
        <begin position="1"/>
        <end position="12"/>
    </location>
</feature>
<protein>
    <recommendedName>
        <fullName evidence="2">HTH cro/C1-type domain-containing protein</fullName>
    </recommendedName>
</protein>